<dbReference type="EMBL" id="CP045484">
    <property type="protein sequence ID" value="QGR16739.1"/>
    <property type="molecule type" value="Genomic_DNA"/>
</dbReference>
<feature type="transmembrane region" description="Helical" evidence="1">
    <location>
        <begin position="100"/>
        <end position="120"/>
    </location>
</feature>
<gene>
    <name evidence="3" type="ORF">D1869_05715</name>
    <name evidence="2" type="ORF">HNQ62_002228</name>
</gene>
<dbReference type="GeneID" id="42800723"/>
<name>A0A650CG38_SULOH</name>
<dbReference type="Proteomes" id="UP000427373">
    <property type="component" value="Chromosome"/>
</dbReference>
<dbReference type="KEGG" id="soh:D1869_05715"/>
<feature type="transmembrane region" description="Helical" evidence="1">
    <location>
        <begin position="69"/>
        <end position="88"/>
    </location>
</feature>
<feature type="transmembrane region" description="Helical" evidence="1">
    <location>
        <begin position="41"/>
        <end position="63"/>
    </location>
</feature>
<keyword evidence="1" id="KW-1133">Transmembrane helix</keyword>
<evidence type="ECO:0000256" key="1">
    <source>
        <dbReference type="SAM" id="Phobius"/>
    </source>
</evidence>
<accession>A0A650CG38</accession>
<evidence type="ECO:0000313" key="5">
    <source>
        <dbReference type="Proteomes" id="UP000582213"/>
    </source>
</evidence>
<dbReference type="AlphaFoldDB" id="A0A650CG38"/>
<evidence type="ECO:0000313" key="3">
    <source>
        <dbReference type="EMBL" id="QGR16739.1"/>
    </source>
</evidence>
<dbReference type="OrthoDB" id="42294at2157"/>
<protein>
    <submittedName>
        <fullName evidence="2">Putative membrane protein</fullName>
    </submittedName>
</protein>
<dbReference type="Proteomes" id="UP000582213">
    <property type="component" value="Unassembled WGS sequence"/>
</dbReference>
<evidence type="ECO:0000313" key="2">
    <source>
        <dbReference type="EMBL" id="MBB5254454.1"/>
    </source>
</evidence>
<sequence>MDASTIGFISSFLPCSFEGFEMSMFYSLAYIKNRAKANLGAIIGIFSVLGMLYLTYLFLPILISDTGEHMLKLILGFTFFVLATYFLYREDYPEPKTAFVTAFIGIVAEGIEVNLFSISASLMTGSYMGILGGIIGFLWTLFLFKELSLRVPKRVMKYIAIGILYSVGFVVLTSGII</sequence>
<reference evidence="3 4" key="1">
    <citation type="submission" date="2019-10" db="EMBL/GenBank/DDBJ databases">
        <title>Genome Sequences from Six Type Strain Members of the Archaeal Family Sulfolobaceae: Acidianus ambivalens, Acidianus infernus, Metallosphaera prunae, Stygiolobus azoricus, Sulfolobus metallicus, and Sulfurisphaera ohwakuensis.</title>
        <authorList>
            <person name="Counts J.A."/>
            <person name="Kelly R.M."/>
        </authorList>
    </citation>
    <scope>NUCLEOTIDE SEQUENCE [LARGE SCALE GENOMIC DNA]</scope>
    <source>
        <strain evidence="3 4">TA-1</strain>
    </source>
</reference>
<reference evidence="2 5" key="2">
    <citation type="submission" date="2020-08" db="EMBL/GenBank/DDBJ databases">
        <title>Genomic Encyclopedia of Type Strains, Phase IV (KMG-IV): sequencing the most valuable type-strain genomes for metagenomic binning, comparative biology and taxonomic classification.</title>
        <authorList>
            <person name="Goeker M."/>
        </authorList>
    </citation>
    <scope>NUCLEOTIDE SEQUENCE [LARGE SCALE GENOMIC DNA]</scope>
    <source>
        <strain evidence="2 5">DSM 12421</strain>
    </source>
</reference>
<proteinExistence type="predicted"/>
<keyword evidence="4" id="KW-1185">Reference proteome</keyword>
<keyword evidence="1" id="KW-0472">Membrane</keyword>
<feature type="transmembrane region" description="Helical" evidence="1">
    <location>
        <begin position="156"/>
        <end position="176"/>
    </location>
</feature>
<feature type="transmembrane region" description="Helical" evidence="1">
    <location>
        <begin position="126"/>
        <end position="144"/>
    </location>
</feature>
<dbReference type="RefSeq" id="WP_156014294.1">
    <property type="nucleotide sequence ID" value="NZ_CP045484.1"/>
</dbReference>
<evidence type="ECO:0000313" key="4">
    <source>
        <dbReference type="Proteomes" id="UP000427373"/>
    </source>
</evidence>
<feature type="transmembrane region" description="Helical" evidence="1">
    <location>
        <begin position="6"/>
        <end position="29"/>
    </location>
</feature>
<organism evidence="3 4">
    <name type="scientific">Sulfurisphaera ohwakuensis</name>
    <dbReference type="NCBI Taxonomy" id="69656"/>
    <lineage>
        <taxon>Archaea</taxon>
        <taxon>Thermoproteota</taxon>
        <taxon>Thermoprotei</taxon>
        <taxon>Sulfolobales</taxon>
        <taxon>Sulfolobaceae</taxon>
        <taxon>Sulfurisphaera</taxon>
    </lineage>
</organism>
<dbReference type="EMBL" id="JACHFY010000016">
    <property type="protein sequence ID" value="MBB5254454.1"/>
    <property type="molecule type" value="Genomic_DNA"/>
</dbReference>
<keyword evidence="1" id="KW-0812">Transmembrane</keyword>